<evidence type="ECO:0008006" key="4">
    <source>
        <dbReference type="Google" id="ProtNLM"/>
    </source>
</evidence>
<evidence type="ECO:0000313" key="3">
    <source>
        <dbReference type="Proteomes" id="UP001500804"/>
    </source>
</evidence>
<accession>A0ABP9P9G9</accession>
<protein>
    <recommendedName>
        <fullName evidence="4">Secreted protein</fullName>
    </recommendedName>
</protein>
<comment type="caution">
    <text evidence="2">The sequence shown here is derived from an EMBL/GenBank/DDBJ whole genome shotgun (WGS) entry which is preliminary data.</text>
</comment>
<reference evidence="3" key="1">
    <citation type="journal article" date="2019" name="Int. J. Syst. Evol. Microbiol.">
        <title>The Global Catalogue of Microorganisms (GCM) 10K type strain sequencing project: providing services to taxonomists for standard genome sequencing and annotation.</title>
        <authorList>
            <consortium name="The Broad Institute Genomics Platform"/>
            <consortium name="The Broad Institute Genome Sequencing Center for Infectious Disease"/>
            <person name="Wu L."/>
            <person name="Ma J."/>
        </authorList>
    </citation>
    <scope>NUCLEOTIDE SEQUENCE [LARGE SCALE GENOMIC DNA]</scope>
    <source>
        <strain evidence="3">JCM 18302</strain>
    </source>
</reference>
<dbReference type="Proteomes" id="UP001500804">
    <property type="component" value="Unassembled WGS sequence"/>
</dbReference>
<evidence type="ECO:0000256" key="1">
    <source>
        <dbReference type="SAM" id="MobiDB-lite"/>
    </source>
</evidence>
<evidence type="ECO:0000313" key="2">
    <source>
        <dbReference type="EMBL" id="GAA5142974.1"/>
    </source>
</evidence>
<proteinExistence type="predicted"/>
<keyword evidence="3" id="KW-1185">Reference proteome</keyword>
<feature type="region of interest" description="Disordered" evidence="1">
    <location>
        <begin position="19"/>
        <end position="56"/>
    </location>
</feature>
<sequence>MVYKPLQLAAAACSLPVPPTPVTNSPGRRAALRRRPRIDRQKTFGPNSITEGRRAEVEDRHRYEVAHGYDSRLAERHGRSRRRRRNRCSR</sequence>
<gene>
    <name evidence="2" type="ORF">GCM10023320_83830</name>
</gene>
<organism evidence="2 3">
    <name type="scientific">Pseudonocardia adelaidensis</name>
    <dbReference type="NCBI Taxonomy" id="648754"/>
    <lineage>
        <taxon>Bacteria</taxon>
        <taxon>Bacillati</taxon>
        <taxon>Actinomycetota</taxon>
        <taxon>Actinomycetes</taxon>
        <taxon>Pseudonocardiales</taxon>
        <taxon>Pseudonocardiaceae</taxon>
        <taxon>Pseudonocardia</taxon>
    </lineage>
</organism>
<dbReference type="EMBL" id="BAABJO010000066">
    <property type="protein sequence ID" value="GAA5142974.1"/>
    <property type="molecule type" value="Genomic_DNA"/>
</dbReference>
<name>A0ABP9P9G9_9PSEU</name>